<organism evidence="1 2">
    <name type="scientific">Thalictrum thalictroides</name>
    <name type="common">Rue-anemone</name>
    <name type="synonym">Anemone thalictroides</name>
    <dbReference type="NCBI Taxonomy" id="46969"/>
    <lineage>
        <taxon>Eukaryota</taxon>
        <taxon>Viridiplantae</taxon>
        <taxon>Streptophyta</taxon>
        <taxon>Embryophyta</taxon>
        <taxon>Tracheophyta</taxon>
        <taxon>Spermatophyta</taxon>
        <taxon>Magnoliopsida</taxon>
        <taxon>Ranunculales</taxon>
        <taxon>Ranunculaceae</taxon>
        <taxon>Thalictroideae</taxon>
        <taxon>Thalictrum</taxon>
    </lineage>
</organism>
<comment type="caution">
    <text evidence="1">The sequence shown here is derived from an EMBL/GenBank/DDBJ whole genome shotgun (WGS) entry which is preliminary data.</text>
</comment>
<dbReference type="AlphaFoldDB" id="A0A7J6UX87"/>
<accession>A0A7J6UX87</accession>
<name>A0A7J6UX87_THATH</name>
<gene>
    <name evidence="1" type="ORF">FRX31_033364</name>
</gene>
<dbReference type="Proteomes" id="UP000554482">
    <property type="component" value="Unassembled WGS sequence"/>
</dbReference>
<feature type="non-terminal residue" evidence="1">
    <location>
        <position position="1"/>
    </location>
</feature>
<keyword evidence="2" id="KW-1185">Reference proteome</keyword>
<sequence>RCTTTLFTQKEIYQNSRPRRRGINAGAVTIQLFRIVRDLFFPLYFPFQPSLSPVNLSLLFMEVQSSVKWEAENSGN</sequence>
<protein>
    <submittedName>
        <fullName evidence="1">Uncharacterized protein</fullName>
    </submittedName>
</protein>
<proteinExistence type="predicted"/>
<evidence type="ECO:0000313" key="1">
    <source>
        <dbReference type="EMBL" id="KAF5177048.1"/>
    </source>
</evidence>
<reference evidence="1 2" key="1">
    <citation type="submission" date="2020-06" db="EMBL/GenBank/DDBJ databases">
        <title>Transcriptomic and genomic resources for Thalictrum thalictroides and T. hernandezii: Facilitating candidate gene discovery in an emerging model plant lineage.</title>
        <authorList>
            <person name="Arias T."/>
            <person name="Riano-Pachon D.M."/>
            <person name="Di Stilio V.S."/>
        </authorList>
    </citation>
    <scope>NUCLEOTIDE SEQUENCE [LARGE SCALE GENOMIC DNA]</scope>
    <source>
        <strain evidence="2">cv. WT478/WT964</strain>
        <tissue evidence="1">Leaves</tissue>
    </source>
</reference>
<dbReference type="EMBL" id="JABWDY010041895">
    <property type="protein sequence ID" value="KAF5177048.1"/>
    <property type="molecule type" value="Genomic_DNA"/>
</dbReference>
<evidence type="ECO:0000313" key="2">
    <source>
        <dbReference type="Proteomes" id="UP000554482"/>
    </source>
</evidence>